<dbReference type="Pfam" id="PF03480">
    <property type="entry name" value="DctP"/>
    <property type="match status" value="1"/>
</dbReference>
<evidence type="ECO:0000313" key="2">
    <source>
        <dbReference type="EMBL" id="NMU82299.1"/>
    </source>
</evidence>
<comment type="caution">
    <text evidence="2">The sequence shown here is derived from an EMBL/GenBank/DDBJ whole genome shotgun (WGS) entry which is preliminary data.</text>
</comment>
<reference evidence="2 3" key="1">
    <citation type="submission" date="2020-04" db="EMBL/GenBank/DDBJ databases">
        <title>Whole-genome sequencing of Vibrio spp. from China reveals different genetic environments of blaCTX-M-14 among diverse lineages.</title>
        <authorList>
            <person name="Zheng Z."/>
            <person name="Ye L."/>
            <person name="Chen S."/>
        </authorList>
    </citation>
    <scope>NUCLEOTIDE SEQUENCE [LARGE SCALE GENOMIC DNA]</scope>
    <source>
        <strain evidence="2 3">Vb0551</strain>
    </source>
</reference>
<feature type="non-terminal residue" evidence="2">
    <location>
        <position position="87"/>
    </location>
</feature>
<dbReference type="AlphaFoldDB" id="A0A7Y0XBI4"/>
<dbReference type="Gene3D" id="3.40.190.170">
    <property type="entry name" value="Bacterial extracellular solute-binding protein, family 7"/>
    <property type="match status" value="1"/>
</dbReference>
<gene>
    <name evidence="2" type="ORF">HKB16_05320</name>
</gene>
<dbReference type="InterPro" id="IPR018389">
    <property type="entry name" value="DctP_fam"/>
</dbReference>
<name>A0A7Y0XBI4_VIBPH</name>
<dbReference type="Proteomes" id="UP000518904">
    <property type="component" value="Unassembled WGS sequence"/>
</dbReference>
<proteinExistence type="predicted"/>
<protein>
    <submittedName>
        <fullName evidence="2">C4-dicarboxylate ABC transporter substrate-binding protein</fullName>
    </submittedName>
</protein>
<dbReference type="PANTHER" id="PTHR33376:SF4">
    <property type="entry name" value="SIALIC ACID-BINDING PERIPLASMIC PROTEIN SIAP"/>
    <property type="match status" value="1"/>
</dbReference>
<organism evidence="2 3">
    <name type="scientific">Vibrio parahaemolyticus</name>
    <dbReference type="NCBI Taxonomy" id="670"/>
    <lineage>
        <taxon>Bacteria</taxon>
        <taxon>Pseudomonadati</taxon>
        <taxon>Pseudomonadota</taxon>
        <taxon>Gammaproteobacteria</taxon>
        <taxon>Vibrionales</taxon>
        <taxon>Vibrionaceae</taxon>
        <taxon>Vibrio</taxon>
    </lineage>
</organism>
<feature type="non-terminal residue" evidence="2">
    <location>
        <position position="1"/>
    </location>
</feature>
<accession>A0A7Y0XBI4</accession>
<dbReference type="PANTHER" id="PTHR33376">
    <property type="match status" value="1"/>
</dbReference>
<evidence type="ECO:0000256" key="1">
    <source>
        <dbReference type="ARBA" id="ARBA00022729"/>
    </source>
</evidence>
<dbReference type="GO" id="GO:0055085">
    <property type="term" value="P:transmembrane transport"/>
    <property type="evidence" value="ECO:0007669"/>
    <property type="project" value="InterPro"/>
</dbReference>
<keyword evidence="1" id="KW-0732">Signal</keyword>
<sequence length="87" mass="10042">QKYLSFTNHIYAIYVLFMNKSFWDSLPSEQQALISEVSKETIAKQRELAAKQNQEVIKDLEAKGMTVNIVPDEVRSIMKEKMNAAVY</sequence>
<dbReference type="InterPro" id="IPR038404">
    <property type="entry name" value="TRAP_DctP_sf"/>
</dbReference>
<dbReference type="EMBL" id="JABCLB010000647">
    <property type="protein sequence ID" value="NMU82299.1"/>
    <property type="molecule type" value="Genomic_DNA"/>
</dbReference>
<evidence type="ECO:0000313" key="3">
    <source>
        <dbReference type="Proteomes" id="UP000518904"/>
    </source>
</evidence>